<sequence length="133" mass="14730">MSKLLKQAAEHWRYVAPLLTPPQTEADYDALVEALDELLDEIGGTEQHPLAALASQVGDLIAAYDAEHYPIPDAPGHEVLRYLMNEHGLNQSDLPEIGAQSVVSEILNGKRQLNVRHIRALAERFKVPADVFL</sequence>
<dbReference type="CDD" id="cd00093">
    <property type="entry name" value="HTH_XRE"/>
    <property type="match status" value="1"/>
</dbReference>
<dbReference type="InterPro" id="IPR001387">
    <property type="entry name" value="Cro/C1-type_HTH"/>
</dbReference>
<accession>C1DSI4</accession>
<dbReference type="GO" id="GO:0001046">
    <property type="term" value="F:core promoter sequence-specific DNA binding"/>
    <property type="evidence" value="ECO:0007669"/>
    <property type="project" value="TreeGrafter"/>
</dbReference>
<dbReference type="PANTHER" id="PTHR40455:SF1">
    <property type="entry name" value="ANTITOXIN HIGA"/>
    <property type="match status" value="1"/>
</dbReference>
<dbReference type="EnsemblBacteria" id="ACO77939">
    <property type="protein sequence ID" value="ACO77939"/>
    <property type="gene ID" value="Avin_17260"/>
</dbReference>
<feature type="domain" description="HTH cro/C1-type" evidence="1">
    <location>
        <begin position="80"/>
        <end position="132"/>
    </location>
</feature>
<dbReference type="AlphaFoldDB" id="C1DSI4"/>
<evidence type="ECO:0000313" key="3">
    <source>
        <dbReference type="Proteomes" id="UP000002424"/>
    </source>
</evidence>
<dbReference type="Proteomes" id="UP000002424">
    <property type="component" value="Chromosome"/>
</dbReference>
<dbReference type="KEGG" id="avn:Avin_17260"/>
<dbReference type="Pfam" id="PF01381">
    <property type="entry name" value="HTH_3"/>
    <property type="match status" value="1"/>
</dbReference>
<dbReference type="PROSITE" id="PS50943">
    <property type="entry name" value="HTH_CROC1"/>
    <property type="match status" value="1"/>
</dbReference>
<dbReference type="SMART" id="SM00530">
    <property type="entry name" value="HTH_XRE"/>
    <property type="match status" value="1"/>
</dbReference>
<dbReference type="Gene3D" id="1.10.260.40">
    <property type="entry name" value="lambda repressor-like DNA-binding domains"/>
    <property type="match status" value="1"/>
</dbReference>
<proteinExistence type="predicted"/>
<dbReference type="OrthoDB" id="5771335at2"/>
<dbReference type="SUPFAM" id="SSF47413">
    <property type="entry name" value="lambda repressor-like DNA-binding domains"/>
    <property type="match status" value="1"/>
</dbReference>
<dbReference type="HOGENOM" id="CLU_125852_3_1_6"/>
<reference evidence="2 3" key="1">
    <citation type="journal article" date="2009" name="J. Bacteriol.">
        <title>Genome sequence of Azotobacter vinelandii, an obligate aerobe specialized to support diverse anaerobic metabolic processes.</title>
        <authorList>
            <person name="Setubal J.C."/>
            <person name="dos Santos P."/>
            <person name="Goldman B.S."/>
            <person name="Ertesvag H."/>
            <person name="Espin G."/>
            <person name="Rubio L.M."/>
            <person name="Valla S."/>
            <person name="Almeida N.F."/>
            <person name="Balasubramanian D."/>
            <person name="Cromes L."/>
            <person name="Curatti L."/>
            <person name="Du Z."/>
            <person name="Godsy E."/>
            <person name="Goodner B."/>
            <person name="Hellner-Burris K."/>
            <person name="Hernandez J.A."/>
            <person name="Houmiel K."/>
            <person name="Imperial J."/>
            <person name="Kennedy C."/>
            <person name="Larson T.J."/>
            <person name="Latreille P."/>
            <person name="Ligon L.S."/>
            <person name="Lu J."/>
            <person name="Maerk M."/>
            <person name="Miller N.M."/>
            <person name="Norton S."/>
            <person name="O'Carroll I.P."/>
            <person name="Paulsen I."/>
            <person name="Raulfs E.C."/>
            <person name="Roemer R."/>
            <person name="Rosser J."/>
            <person name="Segura D."/>
            <person name="Slater S."/>
            <person name="Stricklin S.L."/>
            <person name="Studholme D.J."/>
            <person name="Sun J."/>
            <person name="Viana C.J."/>
            <person name="Wallin E."/>
            <person name="Wang B."/>
            <person name="Wheeler C."/>
            <person name="Zhu H."/>
            <person name="Dean D.R."/>
            <person name="Dixon R."/>
            <person name="Wood D."/>
        </authorList>
    </citation>
    <scope>NUCLEOTIDE SEQUENCE [LARGE SCALE GENOMIC DNA]</scope>
    <source>
        <strain evidence="3">DJ / ATCC BAA-1303</strain>
    </source>
</reference>
<evidence type="ECO:0000259" key="1">
    <source>
        <dbReference type="PROSITE" id="PS50943"/>
    </source>
</evidence>
<evidence type="ECO:0000313" key="2">
    <source>
        <dbReference type="EMBL" id="ACO77939.1"/>
    </source>
</evidence>
<name>C1DSI4_AZOVD</name>
<keyword evidence="3" id="KW-1185">Reference proteome</keyword>
<gene>
    <name evidence="2" type="ordered locus">Avin_17260</name>
</gene>
<dbReference type="RefSeq" id="WP_012700349.1">
    <property type="nucleotide sequence ID" value="NC_012560.1"/>
</dbReference>
<dbReference type="InterPro" id="IPR039060">
    <property type="entry name" value="Antitox_HigA"/>
</dbReference>
<protein>
    <recommendedName>
        <fullName evidence="1">HTH cro/C1-type domain-containing protein</fullName>
    </recommendedName>
</protein>
<dbReference type="STRING" id="322710.Avin_17260"/>
<dbReference type="eggNOG" id="COG5499">
    <property type="taxonomic scope" value="Bacteria"/>
</dbReference>
<organism evidence="2 3">
    <name type="scientific">Azotobacter vinelandii (strain DJ / ATCC BAA-1303)</name>
    <dbReference type="NCBI Taxonomy" id="322710"/>
    <lineage>
        <taxon>Bacteria</taxon>
        <taxon>Pseudomonadati</taxon>
        <taxon>Pseudomonadota</taxon>
        <taxon>Gammaproteobacteria</taxon>
        <taxon>Pseudomonadales</taxon>
        <taxon>Pseudomonadaceae</taxon>
        <taxon>Azotobacter</taxon>
    </lineage>
</organism>
<dbReference type="InterPro" id="IPR010982">
    <property type="entry name" value="Lambda_DNA-bd_dom_sf"/>
</dbReference>
<dbReference type="EMBL" id="CP001157">
    <property type="protein sequence ID" value="ACO77939.1"/>
    <property type="molecule type" value="Genomic_DNA"/>
</dbReference>
<dbReference type="PANTHER" id="PTHR40455">
    <property type="entry name" value="ANTITOXIN HIGA"/>
    <property type="match status" value="1"/>
</dbReference>
<dbReference type="GO" id="GO:0006355">
    <property type="term" value="P:regulation of DNA-templated transcription"/>
    <property type="evidence" value="ECO:0007669"/>
    <property type="project" value="InterPro"/>
</dbReference>
<dbReference type="GeneID" id="88184990"/>